<accession>A0A7W5BAK9</accession>
<feature type="domain" description="HTH luxR-type" evidence="4">
    <location>
        <begin position="182"/>
        <end position="247"/>
    </location>
</feature>
<dbReference type="GO" id="GO:0003677">
    <property type="term" value="F:DNA binding"/>
    <property type="evidence" value="ECO:0007669"/>
    <property type="project" value="UniProtKB-KW"/>
</dbReference>
<dbReference type="RefSeq" id="WP_183441435.1">
    <property type="nucleotide sequence ID" value="NZ_JACHXD010000006.1"/>
</dbReference>
<protein>
    <submittedName>
        <fullName evidence="5">Transcriptional regulator EpsA</fullName>
    </submittedName>
</protein>
<evidence type="ECO:0000256" key="3">
    <source>
        <dbReference type="ARBA" id="ARBA00023163"/>
    </source>
</evidence>
<dbReference type="Gene3D" id="1.10.10.10">
    <property type="entry name" value="Winged helix-like DNA-binding domain superfamily/Winged helix DNA-binding domain"/>
    <property type="match status" value="1"/>
</dbReference>
<dbReference type="Pfam" id="PF00196">
    <property type="entry name" value="GerE"/>
    <property type="match status" value="1"/>
</dbReference>
<evidence type="ECO:0000313" key="5">
    <source>
        <dbReference type="EMBL" id="MBB3119627.1"/>
    </source>
</evidence>
<dbReference type="GO" id="GO:0006355">
    <property type="term" value="P:regulation of DNA-templated transcription"/>
    <property type="evidence" value="ECO:0007669"/>
    <property type="project" value="InterPro"/>
</dbReference>
<dbReference type="InterPro" id="IPR000792">
    <property type="entry name" value="Tscrpt_reg_LuxR_C"/>
</dbReference>
<dbReference type="CDD" id="cd06170">
    <property type="entry name" value="LuxR_C_like"/>
    <property type="match status" value="1"/>
</dbReference>
<evidence type="ECO:0000256" key="1">
    <source>
        <dbReference type="ARBA" id="ARBA00023015"/>
    </source>
</evidence>
<evidence type="ECO:0000313" key="6">
    <source>
        <dbReference type="Proteomes" id="UP000541535"/>
    </source>
</evidence>
<evidence type="ECO:0000259" key="4">
    <source>
        <dbReference type="PROSITE" id="PS50043"/>
    </source>
</evidence>
<dbReference type="AlphaFoldDB" id="A0A7W5BAK9"/>
<dbReference type="InterPro" id="IPR016032">
    <property type="entry name" value="Sig_transdc_resp-reg_C-effctor"/>
</dbReference>
<gene>
    <name evidence="5" type="ORF">FHS03_002679</name>
</gene>
<keyword evidence="2" id="KW-0238">DNA-binding</keyword>
<organism evidence="5 6">
    <name type="scientific">Pseudoduganella violacea</name>
    <dbReference type="NCBI Taxonomy" id="1715466"/>
    <lineage>
        <taxon>Bacteria</taxon>
        <taxon>Pseudomonadati</taxon>
        <taxon>Pseudomonadota</taxon>
        <taxon>Betaproteobacteria</taxon>
        <taxon>Burkholderiales</taxon>
        <taxon>Oxalobacteraceae</taxon>
        <taxon>Telluria group</taxon>
        <taxon>Pseudoduganella</taxon>
    </lineage>
</organism>
<comment type="caution">
    <text evidence="5">The sequence shown here is derived from an EMBL/GenBank/DDBJ whole genome shotgun (WGS) entry which is preliminary data.</text>
</comment>
<keyword evidence="6" id="KW-1185">Reference proteome</keyword>
<dbReference type="SUPFAM" id="SSF46894">
    <property type="entry name" value="C-terminal effector domain of the bipartite response regulators"/>
    <property type="match status" value="1"/>
</dbReference>
<reference evidence="5 6" key="1">
    <citation type="submission" date="2020-08" db="EMBL/GenBank/DDBJ databases">
        <title>Genomic Encyclopedia of Type Strains, Phase III (KMG-III): the genomes of soil and plant-associated and newly described type strains.</title>
        <authorList>
            <person name="Whitman W."/>
        </authorList>
    </citation>
    <scope>NUCLEOTIDE SEQUENCE [LARGE SCALE GENOMIC DNA]</scope>
    <source>
        <strain evidence="5 6">CECT 8897</strain>
    </source>
</reference>
<name>A0A7W5BAK9_9BURK</name>
<evidence type="ECO:0000256" key="2">
    <source>
        <dbReference type="ARBA" id="ARBA00023125"/>
    </source>
</evidence>
<dbReference type="Proteomes" id="UP000541535">
    <property type="component" value="Unassembled WGS sequence"/>
</dbReference>
<dbReference type="PROSITE" id="PS50043">
    <property type="entry name" value="HTH_LUXR_2"/>
    <property type="match status" value="1"/>
</dbReference>
<dbReference type="PANTHER" id="PTHR44688:SF16">
    <property type="entry name" value="DNA-BINDING TRANSCRIPTIONAL ACTIVATOR DEVR_DOSR"/>
    <property type="match status" value="1"/>
</dbReference>
<dbReference type="SMART" id="SM00421">
    <property type="entry name" value="HTH_LUXR"/>
    <property type="match status" value="1"/>
</dbReference>
<sequence>MQPIVILNPQQQQHLLHAFETALAIGERSQFFLWTQGQLQALLPHRVLVCLQLGPNGAVLHSECFHSGVLDEGLRRSLCDPASGLAVRLQRRYREGAAVPLALCAAAPQGRQQGVPGNLPAELHALGLDNVLAHGSDSLPGGATFFCLFGVAPAPDARHAHCLRLLLPYLHMGLQSLGTPAEGAGTARISARQAQIMRWLREGKGNEEIGQLLGISGLTVKNHLQRLYRQLGVSNRAHAVARCASLRLPDAGPYTEARL</sequence>
<dbReference type="PRINTS" id="PR00038">
    <property type="entry name" value="HTHLUXR"/>
</dbReference>
<dbReference type="EMBL" id="JACHXD010000006">
    <property type="protein sequence ID" value="MBB3119627.1"/>
    <property type="molecule type" value="Genomic_DNA"/>
</dbReference>
<dbReference type="PANTHER" id="PTHR44688">
    <property type="entry name" value="DNA-BINDING TRANSCRIPTIONAL ACTIVATOR DEVR_DOSR"/>
    <property type="match status" value="1"/>
</dbReference>
<dbReference type="InterPro" id="IPR036388">
    <property type="entry name" value="WH-like_DNA-bd_sf"/>
</dbReference>
<proteinExistence type="predicted"/>
<keyword evidence="1" id="KW-0805">Transcription regulation</keyword>
<keyword evidence="3" id="KW-0804">Transcription</keyword>